<reference evidence="3" key="1">
    <citation type="journal article" date="2010" name="Genome Biol.">
        <title>Genome sequence of the necrotrophic plant pathogen Pythium ultimum reveals original pathogenicity mechanisms and effector repertoire.</title>
        <authorList>
            <person name="Levesque C.A."/>
            <person name="Brouwer H."/>
            <person name="Cano L."/>
            <person name="Hamilton J.P."/>
            <person name="Holt C."/>
            <person name="Huitema E."/>
            <person name="Raffaele S."/>
            <person name="Robideau G.P."/>
            <person name="Thines M."/>
            <person name="Win J."/>
            <person name="Zerillo M.M."/>
            <person name="Beakes G.W."/>
            <person name="Boore J.L."/>
            <person name="Busam D."/>
            <person name="Dumas B."/>
            <person name="Ferriera S."/>
            <person name="Fuerstenberg S.I."/>
            <person name="Gachon C.M."/>
            <person name="Gaulin E."/>
            <person name="Govers F."/>
            <person name="Grenville-Briggs L."/>
            <person name="Horner N."/>
            <person name="Hostetler J."/>
            <person name="Jiang R.H."/>
            <person name="Johnson J."/>
            <person name="Krajaejun T."/>
            <person name="Lin H."/>
            <person name="Meijer H.J."/>
            <person name="Moore B."/>
            <person name="Morris P."/>
            <person name="Phuntmart V."/>
            <person name="Puiu D."/>
            <person name="Shetty J."/>
            <person name="Stajich J.E."/>
            <person name="Tripathy S."/>
            <person name="Wawra S."/>
            <person name="van West P."/>
            <person name="Whitty B.R."/>
            <person name="Coutinho P.M."/>
            <person name="Henrissat B."/>
            <person name="Martin F."/>
            <person name="Thomas P.D."/>
            <person name="Tyler B.M."/>
            <person name="De Vries R.P."/>
            <person name="Kamoun S."/>
            <person name="Yandell M."/>
            <person name="Tisserat N."/>
            <person name="Buell C.R."/>
        </authorList>
    </citation>
    <scope>NUCLEOTIDE SEQUENCE</scope>
    <source>
        <strain evidence="3">DAOM:BR144</strain>
    </source>
</reference>
<protein>
    <submittedName>
        <fullName evidence="2">Uncharacterized protein</fullName>
    </submittedName>
</protein>
<feature type="compositionally biased region" description="Basic and acidic residues" evidence="1">
    <location>
        <begin position="30"/>
        <end position="54"/>
    </location>
</feature>
<reference evidence="2" key="3">
    <citation type="submission" date="2015-02" db="UniProtKB">
        <authorList>
            <consortium name="EnsemblProtists"/>
        </authorList>
    </citation>
    <scope>IDENTIFICATION</scope>
    <source>
        <strain evidence="2">DAOM BR144</strain>
    </source>
</reference>
<sequence>MSSYLAPRPSRSPPAAARSLSDDFCAESPDSSRGDPRHEEVDDRLSRRSAERVAEASAFTRRPLSFVLETRRTSPLHSTRDIEDDEVVITVSSRPTLSARSSPTSTTSVSRPRPRLGVVDSPDRRIRRGPEQDRDYTLGRRRTATTTTTSSTSTSPTYSVQSPPSAASSPTTINSSPRSSPAPDNDEAASIALAQYLQHQENIAAYEEYEARLREAARQQQEDAPSNQYEYHQASAGQQALLQHHDIDPDNMTYDELLQLGEQNGDVKKERWREMAVHVISQLPTHRWSGNQDSDV</sequence>
<keyword evidence="3" id="KW-1185">Reference proteome</keyword>
<name>K3WYK2_GLOUD</name>
<organism evidence="2 3">
    <name type="scientific">Globisporangium ultimum (strain ATCC 200006 / CBS 805.95 / DAOM BR144)</name>
    <name type="common">Pythium ultimum</name>
    <dbReference type="NCBI Taxonomy" id="431595"/>
    <lineage>
        <taxon>Eukaryota</taxon>
        <taxon>Sar</taxon>
        <taxon>Stramenopiles</taxon>
        <taxon>Oomycota</taxon>
        <taxon>Peronosporomycetes</taxon>
        <taxon>Pythiales</taxon>
        <taxon>Pythiaceae</taxon>
        <taxon>Globisporangium</taxon>
    </lineage>
</organism>
<reference evidence="3" key="2">
    <citation type="submission" date="2010-04" db="EMBL/GenBank/DDBJ databases">
        <authorList>
            <person name="Buell R."/>
            <person name="Hamilton J."/>
            <person name="Hostetler J."/>
        </authorList>
    </citation>
    <scope>NUCLEOTIDE SEQUENCE [LARGE SCALE GENOMIC DNA]</scope>
    <source>
        <strain evidence="3">DAOM:BR144</strain>
    </source>
</reference>
<dbReference type="AlphaFoldDB" id="K3WYK2"/>
<dbReference type="EMBL" id="GL376623">
    <property type="status" value="NOT_ANNOTATED_CDS"/>
    <property type="molecule type" value="Genomic_DNA"/>
</dbReference>
<proteinExistence type="predicted"/>
<feature type="compositionally biased region" description="Basic and acidic residues" evidence="1">
    <location>
        <begin position="121"/>
        <end position="138"/>
    </location>
</feature>
<dbReference type="Proteomes" id="UP000019132">
    <property type="component" value="Unassembled WGS sequence"/>
</dbReference>
<feature type="compositionally biased region" description="Low complexity" evidence="1">
    <location>
        <begin position="144"/>
        <end position="177"/>
    </location>
</feature>
<dbReference type="VEuPathDB" id="FungiDB:PYU1_G010031"/>
<evidence type="ECO:0000313" key="3">
    <source>
        <dbReference type="Proteomes" id="UP000019132"/>
    </source>
</evidence>
<accession>K3WYK2</accession>
<dbReference type="HOGENOM" id="CLU_048676_0_0_1"/>
<dbReference type="InParanoid" id="K3WYK2"/>
<feature type="compositionally biased region" description="Low complexity" evidence="1">
    <location>
        <begin position="92"/>
        <end position="111"/>
    </location>
</feature>
<evidence type="ECO:0000313" key="2">
    <source>
        <dbReference type="EnsemblProtists" id="PYU1_T010051"/>
    </source>
</evidence>
<feature type="compositionally biased region" description="Low complexity" evidence="1">
    <location>
        <begin position="1"/>
        <end position="19"/>
    </location>
</feature>
<feature type="region of interest" description="Disordered" evidence="1">
    <location>
        <begin position="1"/>
        <end position="186"/>
    </location>
</feature>
<dbReference type="EnsemblProtists" id="PYU1_T010051">
    <property type="protein sequence ID" value="PYU1_T010051"/>
    <property type="gene ID" value="PYU1_G010031"/>
</dbReference>
<dbReference type="eggNOG" id="KOG0800">
    <property type="taxonomic scope" value="Eukaryota"/>
</dbReference>
<evidence type="ECO:0000256" key="1">
    <source>
        <dbReference type="SAM" id="MobiDB-lite"/>
    </source>
</evidence>